<reference evidence="1 2" key="1">
    <citation type="submission" date="2019-05" db="EMBL/GenBank/DDBJ databases">
        <title>Emergence of the Ug99 lineage of the wheat stem rust pathogen through somatic hybridization.</title>
        <authorList>
            <person name="Li F."/>
            <person name="Upadhyaya N.M."/>
            <person name="Sperschneider J."/>
            <person name="Matny O."/>
            <person name="Nguyen-Phuc H."/>
            <person name="Mago R."/>
            <person name="Raley C."/>
            <person name="Miller M.E."/>
            <person name="Silverstein K.A.T."/>
            <person name="Henningsen E."/>
            <person name="Hirsch C.D."/>
            <person name="Visser B."/>
            <person name="Pretorius Z.A."/>
            <person name="Steffenson B.J."/>
            <person name="Schwessinger B."/>
            <person name="Dodds P.N."/>
            <person name="Figueroa M."/>
        </authorList>
    </citation>
    <scope>NUCLEOTIDE SEQUENCE [LARGE SCALE GENOMIC DNA]</scope>
    <source>
        <strain evidence="1">21-0</strain>
    </source>
</reference>
<gene>
    <name evidence="1" type="ORF">PGT21_036760</name>
</gene>
<protein>
    <submittedName>
        <fullName evidence="1">Uncharacterized protein</fullName>
    </submittedName>
</protein>
<comment type="caution">
    <text evidence="1">The sequence shown here is derived from an EMBL/GenBank/DDBJ whole genome shotgun (WGS) entry which is preliminary data.</text>
</comment>
<dbReference type="EMBL" id="VSWC01000053">
    <property type="protein sequence ID" value="KAA1102200.1"/>
    <property type="molecule type" value="Genomic_DNA"/>
</dbReference>
<sequence>MSTYASGHTDGHDYGGGGGGGFMQGELAIISSKYAHLNDRLASIDLPPFLHVDLSRFRLNSSA</sequence>
<dbReference type="Proteomes" id="UP000324748">
    <property type="component" value="Unassembled WGS sequence"/>
</dbReference>
<organism evidence="1 2">
    <name type="scientific">Puccinia graminis f. sp. tritici</name>
    <dbReference type="NCBI Taxonomy" id="56615"/>
    <lineage>
        <taxon>Eukaryota</taxon>
        <taxon>Fungi</taxon>
        <taxon>Dikarya</taxon>
        <taxon>Basidiomycota</taxon>
        <taxon>Pucciniomycotina</taxon>
        <taxon>Pucciniomycetes</taxon>
        <taxon>Pucciniales</taxon>
        <taxon>Pucciniaceae</taxon>
        <taxon>Puccinia</taxon>
    </lineage>
</organism>
<evidence type="ECO:0000313" key="2">
    <source>
        <dbReference type="Proteomes" id="UP000324748"/>
    </source>
</evidence>
<accession>A0A5B0PNK6</accession>
<proteinExistence type="predicted"/>
<dbReference type="AlphaFoldDB" id="A0A5B0PNK6"/>
<evidence type="ECO:0000313" key="1">
    <source>
        <dbReference type="EMBL" id="KAA1102200.1"/>
    </source>
</evidence>
<name>A0A5B0PNK6_PUCGR</name>
<keyword evidence="2" id="KW-1185">Reference proteome</keyword>